<evidence type="ECO:0000256" key="5">
    <source>
        <dbReference type="ARBA" id="ARBA00023002"/>
    </source>
</evidence>
<accession>A0AA39R511</accession>
<dbReference type="EMBL" id="JAFEKC020000007">
    <property type="protein sequence ID" value="KAK0513576.1"/>
    <property type="molecule type" value="Genomic_DNA"/>
</dbReference>
<dbReference type="SUPFAM" id="SSF57016">
    <property type="entry name" value="Plant lectins/antimicrobial peptides"/>
    <property type="match status" value="1"/>
</dbReference>
<dbReference type="CDD" id="cd00035">
    <property type="entry name" value="ChtBD1"/>
    <property type="match status" value="1"/>
</dbReference>
<evidence type="ECO:0000256" key="1">
    <source>
        <dbReference type="ARBA" id="ARBA00005466"/>
    </source>
</evidence>
<feature type="domain" description="Chitin-binding type-1" evidence="8">
    <location>
        <begin position="40"/>
        <end position="83"/>
    </location>
</feature>
<evidence type="ECO:0000256" key="3">
    <source>
        <dbReference type="ARBA" id="ARBA00022669"/>
    </source>
</evidence>
<keyword evidence="5" id="KW-0560">Oxidoreductase</keyword>
<name>A0AA39R511_9LECA</name>
<dbReference type="PROSITE" id="PS00026">
    <property type="entry name" value="CHIT_BIND_I_1"/>
    <property type="match status" value="1"/>
</dbReference>
<keyword evidence="4" id="KW-0274">FAD</keyword>
<organism evidence="10 11">
    <name type="scientific">Cladonia borealis</name>
    <dbReference type="NCBI Taxonomy" id="184061"/>
    <lineage>
        <taxon>Eukaryota</taxon>
        <taxon>Fungi</taxon>
        <taxon>Dikarya</taxon>
        <taxon>Ascomycota</taxon>
        <taxon>Pezizomycotina</taxon>
        <taxon>Lecanoromycetes</taxon>
        <taxon>OSLEUM clade</taxon>
        <taxon>Lecanoromycetidae</taxon>
        <taxon>Lecanorales</taxon>
        <taxon>Lecanorineae</taxon>
        <taxon>Cladoniaceae</taxon>
        <taxon>Cladonia</taxon>
    </lineage>
</organism>
<keyword evidence="7" id="KW-0732">Signal</keyword>
<gene>
    <name evidence="10" type="ORF">JMJ35_003940</name>
</gene>
<evidence type="ECO:0000256" key="6">
    <source>
        <dbReference type="PROSITE-ProRule" id="PRU00261"/>
    </source>
</evidence>
<reference evidence="10" key="1">
    <citation type="submission" date="2023-03" db="EMBL/GenBank/DDBJ databases">
        <title>Complete genome of Cladonia borealis.</title>
        <authorList>
            <person name="Park H."/>
        </authorList>
    </citation>
    <scope>NUCLEOTIDE SEQUENCE</scope>
    <source>
        <strain evidence="10">ANT050790</strain>
    </source>
</reference>
<evidence type="ECO:0000259" key="9">
    <source>
        <dbReference type="PROSITE" id="PS51387"/>
    </source>
</evidence>
<evidence type="ECO:0000256" key="2">
    <source>
        <dbReference type="ARBA" id="ARBA00022630"/>
    </source>
</evidence>
<evidence type="ECO:0000259" key="8">
    <source>
        <dbReference type="PROSITE" id="PS50941"/>
    </source>
</evidence>
<dbReference type="Pfam" id="PF00187">
    <property type="entry name" value="Chitin_bind_1"/>
    <property type="match status" value="1"/>
</dbReference>
<evidence type="ECO:0000256" key="7">
    <source>
        <dbReference type="SAM" id="SignalP"/>
    </source>
</evidence>
<evidence type="ECO:0000313" key="10">
    <source>
        <dbReference type="EMBL" id="KAK0513576.1"/>
    </source>
</evidence>
<dbReference type="InterPro" id="IPR012951">
    <property type="entry name" value="BBE"/>
</dbReference>
<dbReference type="Gene3D" id="3.30.465.10">
    <property type="match status" value="1"/>
</dbReference>
<keyword evidence="2" id="KW-0285">Flavoprotein</keyword>
<dbReference type="InterPro" id="IPR001002">
    <property type="entry name" value="Chitin-bd_1"/>
</dbReference>
<keyword evidence="6" id="KW-1015">Disulfide bond</keyword>
<evidence type="ECO:0000313" key="11">
    <source>
        <dbReference type="Proteomes" id="UP001166286"/>
    </source>
</evidence>
<dbReference type="AlphaFoldDB" id="A0AA39R511"/>
<dbReference type="InterPro" id="IPR016169">
    <property type="entry name" value="FAD-bd_PCMH_sub2"/>
</dbReference>
<sequence length="476" mass="50476">MHLSYSIVLFVLSTAVFVNTFEPQSRGALPALTQRTVSPDNSCGGFDGYICPDSQCCSQFGWCGTTDAYCANECQPGFVQAKSGGHSYASFSSGGQNGSMIVDLATFQNIEVDPSGIAEIGGGVRLGDMAVSIYNDSGRALPHATWPGIGIGGHATHGGFGPTSRQWGLTLDTILGLDVVIANGTSIHVTADESPDLWYALRGAADSFGIITTFYLDTVPAPSSIINFEYIIPGLYTSATDMTEAFLHIQSLALNSSIIDGTYLGDLSTFQNILEPALLAGLPSPDQSTVGGNSWLDLLDLLAAPSSLYQPTQDLHDTFYAKSVVVPSSSPLTSAALTNYFAYIISNGSSTQQPTPWFSQIDLYGGPGSAINTPLSSSSAYSDRNALWVVQHYGNMTGTSEPFPPELSFIDGLNAALTDAMPDTMFGAYLNYVDPELSASEAHGFYYGESAYSNLLAIKPTWDAGNLFWNPQSVGN</sequence>
<dbReference type="GO" id="GO:0071949">
    <property type="term" value="F:FAD binding"/>
    <property type="evidence" value="ECO:0007669"/>
    <property type="project" value="InterPro"/>
</dbReference>
<dbReference type="SMART" id="SM00270">
    <property type="entry name" value="ChtBD1"/>
    <property type="match status" value="1"/>
</dbReference>
<dbReference type="GO" id="GO:0008061">
    <property type="term" value="F:chitin binding"/>
    <property type="evidence" value="ECO:0007669"/>
    <property type="project" value="UniProtKB-UniRule"/>
</dbReference>
<dbReference type="SUPFAM" id="SSF56176">
    <property type="entry name" value="FAD-binding/transporter-associated domain-like"/>
    <property type="match status" value="1"/>
</dbReference>
<feature type="disulfide bond" evidence="6">
    <location>
        <begin position="56"/>
        <end position="70"/>
    </location>
</feature>
<proteinExistence type="inferred from homology"/>
<dbReference type="PROSITE" id="PS51387">
    <property type="entry name" value="FAD_PCMH"/>
    <property type="match status" value="1"/>
</dbReference>
<feature type="domain" description="FAD-binding PCMH-type" evidence="9">
    <location>
        <begin position="49"/>
        <end position="221"/>
    </location>
</feature>
<comment type="caution">
    <text evidence="6">Lacks conserved residue(s) required for the propagation of feature annotation.</text>
</comment>
<dbReference type="PANTHER" id="PTHR42973:SF15">
    <property type="entry name" value="FAD-BINDING PCMH-TYPE DOMAIN-CONTAINING PROTEIN"/>
    <property type="match status" value="1"/>
</dbReference>
<keyword evidence="11" id="KW-1185">Reference proteome</keyword>
<dbReference type="Pfam" id="PF01565">
    <property type="entry name" value="FAD_binding_4"/>
    <property type="match status" value="1"/>
</dbReference>
<dbReference type="InterPro" id="IPR050416">
    <property type="entry name" value="FAD-linked_Oxidoreductase"/>
</dbReference>
<comment type="caution">
    <text evidence="10">The sequence shown here is derived from an EMBL/GenBank/DDBJ whole genome shotgun (WGS) entry which is preliminary data.</text>
</comment>
<dbReference type="Gene3D" id="3.30.60.10">
    <property type="entry name" value="Endochitinase-like"/>
    <property type="match status" value="1"/>
</dbReference>
<dbReference type="PANTHER" id="PTHR42973">
    <property type="entry name" value="BINDING OXIDOREDUCTASE, PUTATIVE (AFU_ORTHOLOGUE AFUA_1G17690)-RELATED"/>
    <property type="match status" value="1"/>
</dbReference>
<comment type="similarity">
    <text evidence="1">Belongs to the oxygen-dependent FAD-linked oxidoreductase family.</text>
</comment>
<dbReference type="InterPro" id="IPR018371">
    <property type="entry name" value="Chitin-binding_1_CS"/>
</dbReference>
<dbReference type="PROSITE" id="PS50941">
    <property type="entry name" value="CHIT_BIND_I_2"/>
    <property type="match status" value="1"/>
</dbReference>
<dbReference type="InterPro" id="IPR016166">
    <property type="entry name" value="FAD-bd_PCMH"/>
</dbReference>
<feature type="chain" id="PRO_5041223190" evidence="7">
    <location>
        <begin position="21"/>
        <end position="476"/>
    </location>
</feature>
<keyword evidence="3 6" id="KW-0147">Chitin-binding</keyword>
<dbReference type="InterPro" id="IPR036318">
    <property type="entry name" value="FAD-bd_PCMH-like_sf"/>
</dbReference>
<dbReference type="Proteomes" id="UP001166286">
    <property type="component" value="Unassembled WGS sequence"/>
</dbReference>
<protein>
    <submittedName>
        <fullName evidence="10">Uncharacterized protein</fullName>
    </submittedName>
</protein>
<dbReference type="InterPro" id="IPR006094">
    <property type="entry name" value="Oxid_FAD_bind_N"/>
</dbReference>
<evidence type="ECO:0000256" key="4">
    <source>
        <dbReference type="ARBA" id="ARBA00022827"/>
    </source>
</evidence>
<feature type="signal peptide" evidence="7">
    <location>
        <begin position="1"/>
        <end position="20"/>
    </location>
</feature>
<dbReference type="Gene3D" id="3.40.462.20">
    <property type="match status" value="1"/>
</dbReference>
<dbReference type="Pfam" id="PF08031">
    <property type="entry name" value="BBE"/>
    <property type="match status" value="1"/>
</dbReference>
<dbReference type="GO" id="GO:0016491">
    <property type="term" value="F:oxidoreductase activity"/>
    <property type="evidence" value="ECO:0007669"/>
    <property type="project" value="UniProtKB-KW"/>
</dbReference>
<feature type="disulfide bond" evidence="6">
    <location>
        <begin position="51"/>
        <end position="63"/>
    </location>
</feature>
<dbReference type="InterPro" id="IPR036861">
    <property type="entry name" value="Endochitinase-like_sf"/>
</dbReference>